<evidence type="ECO:0008006" key="4">
    <source>
        <dbReference type="Google" id="ProtNLM"/>
    </source>
</evidence>
<reference evidence="3" key="1">
    <citation type="submission" date="2016-10" db="EMBL/GenBank/DDBJ databases">
        <authorList>
            <person name="Varghese N."/>
            <person name="Submissions S."/>
        </authorList>
    </citation>
    <scope>NUCLEOTIDE SEQUENCE [LARGE SCALE GENOMIC DNA]</scope>
    <source>
        <strain evidence="3">DSM 24740</strain>
    </source>
</reference>
<dbReference type="Proteomes" id="UP000199021">
    <property type="component" value="Unassembled WGS sequence"/>
</dbReference>
<dbReference type="EMBL" id="FOFB01000028">
    <property type="protein sequence ID" value="SER21521.1"/>
    <property type="molecule type" value="Genomic_DNA"/>
</dbReference>
<accession>A0A1H9MD59</accession>
<protein>
    <recommendedName>
        <fullName evidence="4">Transglutaminase-like superfamily protein</fullName>
    </recommendedName>
</protein>
<evidence type="ECO:0000256" key="1">
    <source>
        <dbReference type="SAM" id="SignalP"/>
    </source>
</evidence>
<dbReference type="AlphaFoldDB" id="A0A1H9MD59"/>
<name>A0A1H9MD59_9BACT</name>
<feature type="chain" id="PRO_5011594250" description="Transglutaminase-like superfamily protein" evidence="1">
    <location>
        <begin position="28"/>
        <end position="399"/>
    </location>
</feature>
<dbReference type="STRING" id="478744.SAMN05444359_12855"/>
<gene>
    <name evidence="2" type="ORF">SAMN05444359_12855</name>
</gene>
<proteinExistence type="predicted"/>
<dbReference type="InParanoid" id="A0A1H9MD59"/>
<organism evidence="2 3">
    <name type="scientific">Neolewinella agarilytica</name>
    <dbReference type="NCBI Taxonomy" id="478744"/>
    <lineage>
        <taxon>Bacteria</taxon>
        <taxon>Pseudomonadati</taxon>
        <taxon>Bacteroidota</taxon>
        <taxon>Saprospiria</taxon>
        <taxon>Saprospirales</taxon>
        <taxon>Lewinellaceae</taxon>
        <taxon>Neolewinella</taxon>
    </lineage>
</organism>
<feature type="signal peptide" evidence="1">
    <location>
        <begin position="1"/>
        <end position="27"/>
    </location>
</feature>
<dbReference type="RefSeq" id="WP_090172221.1">
    <property type="nucleotide sequence ID" value="NZ_FOFB01000028.1"/>
</dbReference>
<keyword evidence="3" id="KW-1185">Reference proteome</keyword>
<evidence type="ECO:0000313" key="3">
    <source>
        <dbReference type="Proteomes" id="UP000199021"/>
    </source>
</evidence>
<sequence>MKAIFFKLTTLVLLVMTLAGSSSSTFSDPANHYRFDLPFYAQQINIVYDPGMQIQNPTQLNNTSISQSYRDYGRRPSQVLLNSLLEAKEKYELNDYLFCKLARTSLEVIYSNGSSNAREVSLYGLLIDAGFDAILTFRGGRIFVNVYTSEDLFEVPIIDAKGRPYANISCLTGECNGRQRLYIHNEHPNPRGRSFGFQLKNWPDLGVQPTVKDMVFNYHGVKQSIRVTFDRTMVDIMADYPFIHEYCYLETPLSATLRESLLPQLRRYLEPLDQEQGLELLASFTRSAFNYKEDNANFGRSKPMVPEELFGYSFSDCEDRSALFFALVRELLDLPMAVVAYDDHLTIAVGSDDIKGDSFTYNDQRYVFCDPTGPKNSSRIGQIPPGYENKNFKIIGTYK</sequence>
<evidence type="ECO:0000313" key="2">
    <source>
        <dbReference type="EMBL" id="SER21521.1"/>
    </source>
</evidence>
<dbReference type="OrthoDB" id="9816224at2"/>
<keyword evidence="1" id="KW-0732">Signal</keyword>